<evidence type="ECO:0000313" key="2">
    <source>
        <dbReference type="Proteomes" id="UP000828390"/>
    </source>
</evidence>
<reference evidence="1" key="1">
    <citation type="journal article" date="2019" name="bioRxiv">
        <title>The Genome of the Zebra Mussel, Dreissena polymorpha: A Resource for Invasive Species Research.</title>
        <authorList>
            <person name="McCartney M.A."/>
            <person name="Auch B."/>
            <person name="Kono T."/>
            <person name="Mallez S."/>
            <person name="Zhang Y."/>
            <person name="Obille A."/>
            <person name="Becker A."/>
            <person name="Abrahante J.E."/>
            <person name="Garbe J."/>
            <person name="Badalamenti J.P."/>
            <person name="Herman A."/>
            <person name="Mangelson H."/>
            <person name="Liachko I."/>
            <person name="Sullivan S."/>
            <person name="Sone E.D."/>
            <person name="Koren S."/>
            <person name="Silverstein K.A.T."/>
            <person name="Beckman K.B."/>
            <person name="Gohl D.M."/>
        </authorList>
    </citation>
    <scope>NUCLEOTIDE SEQUENCE</scope>
    <source>
        <strain evidence="1">Duluth1</strain>
        <tissue evidence="1">Whole animal</tissue>
    </source>
</reference>
<comment type="caution">
    <text evidence="1">The sequence shown here is derived from an EMBL/GenBank/DDBJ whole genome shotgun (WGS) entry which is preliminary data.</text>
</comment>
<organism evidence="1 2">
    <name type="scientific">Dreissena polymorpha</name>
    <name type="common">Zebra mussel</name>
    <name type="synonym">Mytilus polymorpha</name>
    <dbReference type="NCBI Taxonomy" id="45954"/>
    <lineage>
        <taxon>Eukaryota</taxon>
        <taxon>Metazoa</taxon>
        <taxon>Spiralia</taxon>
        <taxon>Lophotrochozoa</taxon>
        <taxon>Mollusca</taxon>
        <taxon>Bivalvia</taxon>
        <taxon>Autobranchia</taxon>
        <taxon>Heteroconchia</taxon>
        <taxon>Euheterodonta</taxon>
        <taxon>Imparidentia</taxon>
        <taxon>Neoheterodontei</taxon>
        <taxon>Myida</taxon>
        <taxon>Dreissenoidea</taxon>
        <taxon>Dreissenidae</taxon>
        <taxon>Dreissena</taxon>
    </lineage>
</organism>
<proteinExistence type="predicted"/>
<reference evidence="1" key="2">
    <citation type="submission" date="2020-11" db="EMBL/GenBank/DDBJ databases">
        <authorList>
            <person name="McCartney M.A."/>
            <person name="Auch B."/>
            <person name="Kono T."/>
            <person name="Mallez S."/>
            <person name="Becker A."/>
            <person name="Gohl D.M."/>
            <person name="Silverstein K.A.T."/>
            <person name="Koren S."/>
            <person name="Bechman K.B."/>
            <person name="Herman A."/>
            <person name="Abrahante J.E."/>
            <person name="Garbe J."/>
        </authorList>
    </citation>
    <scope>NUCLEOTIDE SEQUENCE</scope>
    <source>
        <strain evidence="1">Duluth1</strain>
        <tissue evidence="1">Whole animal</tissue>
    </source>
</reference>
<gene>
    <name evidence="1" type="ORF">DPMN_013474</name>
</gene>
<dbReference type="EMBL" id="JAIWYP010000001">
    <property type="protein sequence ID" value="KAH3889420.1"/>
    <property type="molecule type" value="Genomic_DNA"/>
</dbReference>
<evidence type="ECO:0000313" key="1">
    <source>
        <dbReference type="EMBL" id="KAH3889420.1"/>
    </source>
</evidence>
<protein>
    <submittedName>
        <fullName evidence="1">Uncharacterized protein</fullName>
    </submittedName>
</protein>
<name>A0A9D4N802_DREPO</name>
<sequence length="240" mass="26499">MTQVPMAHGVYPVQYHAMAQETKPVHYQLIHGARSGQYQAFTQVPVAHGVYPVQYHAMAQEAQPVKYQLTHGVQSGQYQASTQVPVAHGTCRVQYHAMAQGAQPMAYQVMTQVPVSQGGQLHYMLVGGQGQLIDPINQPQSPYMFPPGQSGYVTSTPVVPAPQVERSWATPHLVSQNAVNATRGVSDNVAASFGQQKSRLQSLPKALVYDGRGSWQAFLTKFEKYSTIFEWEDREKRVSA</sequence>
<accession>A0A9D4N802</accession>
<keyword evidence="2" id="KW-1185">Reference proteome</keyword>
<dbReference type="Proteomes" id="UP000828390">
    <property type="component" value="Unassembled WGS sequence"/>
</dbReference>
<dbReference type="AlphaFoldDB" id="A0A9D4N802"/>